<gene>
    <name evidence="13" type="ORF">HOLleu_37210</name>
</gene>
<dbReference type="SUPFAM" id="SSF82919">
    <property type="entry name" value="Zn-finger domain of Sec23/24"/>
    <property type="match status" value="1"/>
</dbReference>
<feature type="domain" description="Sec23/Sec24 trunk" evidence="10">
    <location>
        <begin position="527"/>
        <end position="780"/>
    </location>
</feature>
<dbReference type="Pfam" id="PF04810">
    <property type="entry name" value="zf-Sec23_Sec24"/>
    <property type="match status" value="1"/>
</dbReference>
<evidence type="ECO:0000259" key="8">
    <source>
        <dbReference type="Pfam" id="PF00626"/>
    </source>
</evidence>
<dbReference type="GO" id="GO:0090110">
    <property type="term" value="P:COPII-coated vesicle cargo loading"/>
    <property type="evidence" value="ECO:0007669"/>
    <property type="project" value="TreeGrafter"/>
</dbReference>
<dbReference type="PANTHER" id="PTHR13803:SF4">
    <property type="entry name" value="SECRETORY 24CD, ISOFORM C"/>
    <property type="match status" value="1"/>
</dbReference>
<dbReference type="SUPFAM" id="SSF81811">
    <property type="entry name" value="Helical domain of Sec23/24"/>
    <property type="match status" value="1"/>
</dbReference>
<feature type="domain" description="Sec23/Sec24 beta-sandwich" evidence="12">
    <location>
        <begin position="788"/>
        <end position="880"/>
    </location>
</feature>
<comment type="similarity">
    <text evidence="3">Belongs to the SEC23/SEC24 family. SEC24 subfamily.</text>
</comment>
<evidence type="ECO:0000259" key="9">
    <source>
        <dbReference type="Pfam" id="PF04810"/>
    </source>
</evidence>
<dbReference type="InterPro" id="IPR007123">
    <property type="entry name" value="Gelsolin-like_dom"/>
</dbReference>
<feature type="domain" description="Zinc finger Sec23/Sec24-type" evidence="9">
    <location>
        <begin position="450"/>
        <end position="488"/>
    </location>
</feature>
<dbReference type="GO" id="GO:0000149">
    <property type="term" value="F:SNARE binding"/>
    <property type="evidence" value="ECO:0007669"/>
    <property type="project" value="TreeGrafter"/>
</dbReference>
<evidence type="ECO:0000256" key="1">
    <source>
        <dbReference type="ARBA" id="ARBA00004299"/>
    </source>
</evidence>
<dbReference type="PANTHER" id="PTHR13803">
    <property type="entry name" value="SEC24-RELATED PROTEIN"/>
    <property type="match status" value="1"/>
</dbReference>
<evidence type="ECO:0000256" key="3">
    <source>
        <dbReference type="ARBA" id="ARBA00008334"/>
    </source>
</evidence>
<dbReference type="Gene3D" id="3.40.50.410">
    <property type="entry name" value="von Willebrand factor, type A domain"/>
    <property type="match status" value="1"/>
</dbReference>
<dbReference type="FunFam" id="3.40.50.410:FF:000020">
    <property type="entry name" value="protein transport protein Sec24D isoform X1"/>
    <property type="match status" value="1"/>
</dbReference>
<dbReference type="InterPro" id="IPR006900">
    <property type="entry name" value="Sec23/24_helical_dom"/>
</dbReference>
<organism evidence="13 14">
    <name type="scientific">Holothuria leucospilota</name>
    <name type="common">Black long sea cucumber</name>
    <name type="synonym">Mertensiothuria leucospilota</name>
    <dbReference type="NCBI Taxonomy" id="206669"/>
    <lineage>
        <taxon>Eukaryota</taxon>
        <taxon>Metazoa</taxon>
        <taxon>Echinodermata</taxon>
        <taxon>Eleutherozoa</taxon>
        <taxon>Echinozoa</taxon>
        <taxon>Holothuroidea</taxon>
        <taxon>Aspidochirotacea</taxon>
        <taxon>Aspidochirotida</taxon>
        <taxon>Holothuriidae</taxon>
        <taxon>Holothuria</taxon>
    </lineage>
</organism>
<dbReference type="InterPro" id="IPR050550">
    <property type="entry name" value="SEC23_SEC24_subfamily"/>
</dbReference>
<sequence length="1143" mass="123571">MSQYANAGPPGPGQYQPNYGPPGGAFNQGGPPQMSKPPVGPYGAAGPVQSGMPPQRHAANGPSGGPQYGHHTNNMAGPPNSMGPPPSGLGAPPGGPVKPHDQRPNQYGHPGQFNPGMPPQNNMIPQRPPPHGTGPGGLSNQMAGMSLNQGPPGMGQPPPPQGQGTMQRPPLSQPGPGPYGVPTSGQYTGGYGVPPPGIQNVQPPFSGAHGPPPGGSHGPIPGGMQRPGPPGPPNSMMGPQPGMQGPSTSMPGPHGMQGAPPVDGHQPLSRYPTPQPQGYRGPPPPAMGGVQQGVPAYPGGPPVGPPQGTPPMSPGPMGSPGIRQPYPAGPPSGPGMPPGPSVQPPPKKLDPDQMPSVIQVIETDRNARGGQQFVTSSWGQVPPLVTTDFQVIDQGNSSPRFFRSTVYSIPCNQDMVKQSQIPIGLVIKPFAELPANEMVPPITDHGPNGPVRCNRCKAYMCPFMTFVEGGRRFQCAFCTGVTDVPPEYIQPLDHMGKRVDMYERPELSLGSFEYLATTDYCKNSKLPQPPAYIFMIDVTYQSVKTGMVHLLCKELKSLLDRLPTEHGMKETAIRVGFVTYDTTLHFYNVNSALAQPQMMVVSDVHDVFMPLLDGFLVKLSDSRAVIESLLDQIPEMFFETRETESMLAPVVEAGLAALVSADISGKLFVFHSSLPIADAPGKLKNRDDRKLLGTEKEKTILTPQSQVYSKLGQECVKAGCSVDLFLFPNSYVDVATVGQVSSLTGGHCYKYKHFQVKFQLAYTKNSKAAVDGERFIHDLTKNLERTVGFDAVLRVRTSAGIRPTDFFGNFYMSNTTDVELAALDSTKAVTVEIKHDDKLQEDAGAFAQVSFEYKPVVVAVLYTSVSGQRRLRILNFAFNCCSQLADLYKNCDTDTMVNFLAKKAAKDVVQSNPKSVREGLMSRCANILACYRKNCASPSTQGQLILPECMKVLPLFVNSIIKSDAIAGCTDITTDDRSWLMQMLLGMDVMSTHVYFYPRLIPVHDINPDSDDIPTAMRCSVERFSDSGVYLLENGLMMFLWIGLHVSNDWVLSVFGVNSPAQIDIDSSKLLLLDNPLSLRLRNLVEKIRGQRSRYMKLAVVRQRDTLEPWFKQFLVEDKGANASASYVDFLVHMHKEIRNILS</sequence>
<dbReference type="Pfam" id="PF04811">
    <property type="entry name" value="Sec23_trunk"/>
    <property type="match status" value="1"/>
</dbReference>
<reference evidence="13" key="1">
    <citation type="submission" date="2021-10" db="EMBL/GenBank/DDBJ databases">
        <title>Tropical sea cucumber genome reveals ecological adaptation and Cuvierian tubules defense mechanism.</title>
        <authorList>
            <person name="Chen T."/>
        </authorList>
    </citation>
    <scope>NUCLEOTIDE SEQUENCE</scope>
    <source>
        <strain evidence="13">Nanhai2018</strain>
        <tissue evidence="13">Muscle</tissue>
    </source>
</reference>
<feature type="compositionally biased region" description="Polar residues" evidence="7">
    <location>
        <begin position="138"/>
        <end position="148"/>
    </location>
</feature>
<dbReference type="SUPFAM" id="SSF82754">
    <property type="entry name" value="C-terminal, gelsolin-like domain of Sec23/24"/>
    <property type="match status" value="1"/>
</dbReference>
<keyword evidence="5" id="KW-0653">Protein transport</keyword>
<dbReference type="Gene3D" id="2.60.40.1670">
    <property type="entry name" value="beta-sandwich domain of Sec23/24"/>
    <property type="match status" value="1"/>
</dbReference>
<evidence type="ECO:0000256" key="6">
    <source>
        <dbReference type="ARBA" id="ARBA00023329"/>
    </source>
</evidence>
<dbReference type="GO" id="GO:0030127">
    <property type="term" value="C:COPII vesicle coat"/>
    <property type="evidence" value="ECO:0007669"/>
    <property type="project" value="InterPro"/>
</dbReference>
<dbReference type="GO" id="GO:0008270">
    <property type="term" value="F:zinc ion binding"/>
    <property type="evidence" value="ECO:0007669"/>
    <property type="project" value="InterPro"/>
</dbReference>
<dbReference type="GO" id="GO:0006886">
    <property type="term" value="P:intracellular protein transport"/>
    <property type="evidence" value="ECO:0007669"/>
    <property type="project" value="InterPro"/>
</dbReference>
<dbReference type="InterPro" id="IPR036465">
    <property type="entry name" value="vWFA_dom_sf"/>
</dbReference>
<feature type="region of interest" description="Disordered" evidence="7">
    <location>
        <begin position="1"/>
        <end position="353"/>
    </location>
</feature>
<dbReference type="EMBL" id="JAIZAY010000020">
    <property type="protein sequence ID" value="KAJ8022342.1"/>
    <property type="molecule type" value="Genomic_DNA"/>
</dbReference>
<dbReference type="Pfam" id="PF04815">
    <property type="entry name" value="Sec23_helical"/>
    <property type="match status" value="1"/>
</dbReference>
<dbReference type="GO" id="GO:0005789">
    <property type="term" value="C:endoplasmic reticulum membrane"/>
    <property type="evidence" value="ECO:0007669"/>
    <property type="project" value="UniProtKB-SubCell"/>
</dbReference>
<feature type="domain" description="Sec23/Sec24 helical" evidence="11">
    <location>
        <begin position="892"/>
        <end position="992"/>
    </location>
</feature>
<feature type="compositionally biased region" description="Low complexity" evidence="7">
    <location>
        <begin position="234"/>
        <end position="246"/>
    </location>
</feature>
<dbReference type="GO" id="GO:0070971">
    <property type="term" value="C:endoplasmic reticulum exit site"/>
    <property type="evidence" value="ECO:0007669"/>
    <property type="project" value="TreeGrafter"/>
</dbReference>
<dbReference type="CDD" id="cd01479">
    <property type="entry name" value="Sec24-like"/>
    <property type="match status" value="1"/>
</dbReference>
<dbReference type="Pfam" id="PF00626">
    <property type="entry name" value="Gelsolin"/>
    <property type="match status" value="1"/>
</dbReference>
<keyword evidence="4" id="KW-0813">Transport</keyword>
<feature type="compositionally biased region" description="Pro residues" evidence="7">
    <location>
        <begin position="327"/>
        <end position="346"/>
    </location>
</feature>
<dbReference type="InterPro" id="IPR006895">
    <property type="entry name" value="Znf_Sec23_Sec24"/>
</dbReference>
<name>A0A9Q0YGS3_HOLLE</name>
<evidence type="ECO:0000256" key="7">
    <source>
        <dbReference type="SAM" id="MobiDB-lite"/>
    </source>
</evidence>
<evidence type="ECO:0000256" key="2">
    <source>
        <dbReference type="ARBA" id="ARBA00004397"/>
    </source>
</evidence>
<dbReference type="InterPro" id="IPR041742">
    <property type="entry name" value="Sec24-like_trunk_dom"/>
</dbReference>
<dbReference type="InterPro" id="IPR029006">
    <property type="entry name" value="ADF-H/Gelsolin-like_dom_sf"/>
</dbReference>
<feature type="compositionally biased region" description="Low complexity" evidence="7">
    <location>
        <begin position="1"/>
        <end position="18"/>
    </location>
</feature>
<evidence type="ECO:0000313" key="13">
    <source>
        <dbReference type="EMBL" id="KAJ8022342.1"/>
    </source>
</evidence>
<dbReference type="Gene3D" id="3.40.20.10">
    <property type="entry name" value="Severin"/>
    <property type="match status" value="1"/>
</dbReference>
<dbReference type="OrthoDB" id="49016at2759"/>
<dbReference type="Gene3D" id="1.20.120.730">
    <property type="entry name" value="Sec23/Sec24 helical domain"/>
    <property type="match status" value="1"/>
</dbReference>
<evidence type="ECO:0000256" key="4">
    <source>
        <dbReference type="ARBA" id="ARBA00022448"/>
    </source>
</evidence>
<keyword evidence="6" id="KW-0968">Cytoplasmic vesicle</keyword>
<feature type="compositionally biased region" description="Pro residues" evidence="7">
    <location>
        <begin position="298"/>
        <end position="314"/>
    </location>
</feature>
<dbReference type="SUPFAM" id="SSF53300">
    <property type="entry name" value="vWA-like"/>
    <property type="match status" value="1"/>
</dbReference>
<proteinExistence type="inferred from homology"/>
<evidence type="ECO:0000313" key="14">
    <source>
        <dbReference type="Proteomes" id="UP001152320"/>
    </source>
</evidence>
<feature type="compositionally biased region" description="Low complexity" evidence="7">
    <location>
        <begin position="288"/>
        <end position="297"/>
    </location>
</feature>
<comment type="caution">
    <text evidence="13">The sequence shown here is derived from an EMBL/GenBank/DDBJ whole genome shotgun (WGS) entry which is preliminary data.</text>
</comment>
<evidence type="ECO:0000259" key="12">
    <source>
        <dbReference type="Pfam" id="PF08033"/>
    </source>
</evidence>
<dbReference type="SUPFAM" id="SSF81995">
    <property type="entry name" value="beta-sandwich domain of Sec23/24"/>
    <property type="match status" value="1"/>
</dbReference>
<accession>A0A9Q0YGS3</accession>
<dbReference type="InterPro" id="IPR036175">
    <property type="entry name" value="Sec23/24_helical_dom_sf"/>
</dbReference>
<dbReference type="InterPro" id="IPR006896">
    <property type="entry name" value="Sec23/24_trunk_dom"/>
</dbReference>
<dbReference type="InterPro" id="IPR036174">
    <property type="entry name" value="Znf_Sec23_Sec24_sf"/>
</dbReference>
<evidence type="ECO:0000259" key="11">
    <source>
        <dbReference type="Pfam" id="PF04815"/>
    </source>
</evidence>
<dbReference type="InterPro" id="IPR036180">
    <property type="entry name" value="Gelsolin-like_dom_sf"/>
</dbReference>
<protein>
    <submittedName>
        <fullName evidence="13">Protein transport protein Sec24C</fullName>
    </submittedName>
</protein>
<feature type="domain" description="Gelsolin-like" evidence="8">
    <location>
        <begin position="1014"/>
        <end position="1067"/>
    </location>
</feature>
<dbReference type="InterPro" id="IPR012990">
    <property type="entry name" value="Beta-sandwich_Sec23_24"/>
</dbReference>
<dbReference type="Pfam" id="PF08033">
    <property type="entry name" value="Sec23_BS"/>
    <property type="match status" value="1"/>
</dbReference>
<evidence type="ECO:0000256" key="5">
    <source>
        <dbReference type="ARBA" id="ARBA00022927"/>
    </source>
</evidence>
<dbReference type="AlphaFoldDB" id="A0A9Q0YGS3"/>
<keyword evidence="14" id="KW-1185">Reference proteome</keyword>
<evidence type="ECO:0000259" key="10">
    <source>
        <dbReference type="Pfam" id="PF04811"/>
    </source>
</evidence>
<dbReference type="Proteomes" id="UP001152320">
    <property type="component" value="Chromosome 20"/>
</dbReference>
<comment type="subcellular location">
    <subcellularLocation>
        <location evidence="1">Cytoplasmic vesicle</location>
        <location evidence="1">COPII-coated vesicle membrane</location>
        <topology evidence="1">Peripheral membrane protein</topology>
        <orientation evidence="1">Cytoplasmic side</orientation>
    </subcellularLocation>
    <subcellularLocation>
        <location evidence="2">Endoplasmic reticulum membrane</location>
        <topology evidence="2">Peripheral membrane protein</topology>
        <orientation evidence="2">Cytoplasmic side</orientation>
    </subcellularLocation>
</comment>
<dbReference type="Gene3D" id="2.30.30.380">
    <property type="entry name" value="Zn-finger domain of Sec23/24"/>
    <property type="match status" value="1"/>
</dbReference>